<sequence length="169" mass="18175">GASACRPRARSTSRSRTSWLLRRTSRGGPTTGSDTSVCRQASAWRRHGRSAGRGTAGTGGTAAARPPPAGRYGVLGPSAEAGEDAVDPALGSRLDAARHLASAETPQLKATQFARSMPLLLSAVVDLRIKGNVWEYVEAQLSKLHPLPEAMFRATFRDITQRRVEELRR</sequence>
<feature type="region of interest" description="Disordered" evidence="1">
    <location>
        <begin position="1"/>
        <end position="73"/>
    </location>
</feature>
<gene>
    <name evidence="2" type="ORF">TSPGSL018_228</name>
</gene>
<proteinExistence type="predicted"/>
<name>A0A061SPE9_9CHLO</name>
<dbReference type="AlphaFoldDB" id="A0A061SPE9"/>
<dbReference type="EMBL" id="GBEZ01000107">
    <property type="protein sequence ID" value="JAC84750.1"/>
    <property type="molecule type" value="Transcribed_RNA"/>
</dbReference>
<feature type="compositionally biased region" description="Polar residues" evidence="1">
    <location>
        <begin position="27"/>
        <end position="39"/>
    </location>
</feature>
<feature type="non-terminal residue" evidence="2">
    <location>
        <position position="1"/>
    </location>
</feature>
<accession>A0A061SPE9</accession>
<evidence type="ECO:0000313" key="2">
    <source>
        <dbReference type="EMBL" id="JAC84750.1"/>
    </source>
</evidence>
<evidence type="ECO:0000256" key="1">
    <source>
        <dbReference type="SAM" id="MobiDB-lite"/>
    </source>
</evidence>
<organism evidence="2">
    <name type="scientific">Tetraselmis sp. GSL018</name>
    <dbReference type="NCBI Taxonomy" id="582737"/>
    <lineage>
        <taxon>Eukaryota</taxon>
        <taxon>Viridiplantae</taxon>
        <taxon>Chlorophyta</taxon>
        <taxon>core chlorophytes</taxon>
        <taxon>Chlorodendrophyceae</taxon>
        <taxon>Chlorodendrales</taxon>
        <taxon>Chlorodendraceae</taxon>
        <taxon>Tetraselmis</taxon>
    </lineage>
</organism>
<protein>
    <submittedName>
        <fullName evidence="2">Uncharacterized protein</fullName>
    </submittedName>
</protein>
<reference evidence="2" key="1">
    <citation type="submission" date="2014-05" db="EMBL/GenBank/DDBJ databases">
        <title>The transcriptome of the halophilic microalga Tetraselmis sp. GSL018 isolated from the Great Salt Lake, Utah.</title>
        <authorList>
            <person name="Jinkerson R.E."/>
            <person name="D'Adamo S."/>
            <person name="Posewitz M.C."/>
        </authorList>
    </citation>
    <scope>NUCLEOTIDE SEQUENCE</scope>
    <source>
        <strain evidence="2">GSL018</strain>
    </source>
</reference>